<dbReference type="InterPro" id="IPR000883">
    <property type="entry name" value="Cyt_C_Oxase_1"/>
</dbReference>
<evidence type="ECO:0000313" key="3">
    <source>
        <dbReference type="EMBL" id="RXR31306.1"/>
    </source>
</evidence>
<feature type="transmembrane region" description="Helical" evidence="2">
    <location>
        <begin position="112"/>
        <end position="132"/>
    </location>
</feature>
<name>A0A4V1N487_9FLAO</name>
<keyword evidence="1" id="KW-0813">Transport</keyword>
<dbReference type="Gene3D" id="1.20.210.10">
    <property type="entry name" value="Cytochrome c oxidase-like, subunit I domain"/>
    <property type="match status" value="1"/>
</dbReference>
<feature type="transmembrane region" description="Helical" evidence="2">
    <location>
        <begin position="400"/>
        <end position="426"/>
    </location>
</feature>
<proteinExistence type="predicted"/>
<evidence type="ECO:0000256" key="2">
    <source>
        <dbReference type="SAM" id="Phobius"/>
    </source>
</evidence>
<dbReference type="RefSeq" id="WP_129464844.1">
    <property type="nucleotide sequence ID" value="NZ_JACSXZ010000001.1"/>
</dbReference>
<dbReference type="Pfam" id="PF00115">
    <property type="entry name" value="COX1"/>
    <property type="match status" value="1"/>
</dbReference>
<protein>
    <submittedName>
        <fullName evidence="3">Cytochrome C oxidase subunit I</fullName>
    </submittedName>
</protein>
<dbReference type="SUPFAM" id="SSF81442">
    <property type="entry name" value="Cytochrome c oxidase subunit I-like"/>
    <property type="match status" value="1"/>
</dbReference>
<keyword evidence="2" id="KW-0812">Transmembrane</keyword>
<feature type="transmembrane region" description="Helical" evidence="2">
    <location>
        <begin position="357"/>
        <end position="380"/>
    </location>
</feature>
<keyword evidence="4" id="KW-1185">Reference proteome</keyword>
<dbReference type="GO" id="GO:0020037">
    <property type="term" value="F:heme binding"/>
    <property type="evidence" value="ECO:0007669"/>
    <property type="project" value="InterPro"/>
</dbReference>
<dbReference type="AlphaFoldDB" id="A0A4V1N487"/>
<dbReference type="EMBL" id="SBKQ01000010">
    <property type="protein sequence ID" value="RXR31306.1"/>
    <property type="molecule type" value="Genomic_DNA"/>
</dbReference>
<reference evidence="4" key="1">
    <citation type="submission" date="2019-01" db="EMBL/GenBank/DDBJ databases">
        <title>Cytophagaceae bacterium strain CAR-16.</title>
        <authorList>
            <person name="Chen W.-M."/>
        </authorList>
    </citation>
    <scope>NUCLEOTIDE SEQUENCE [LARGE SCALE GENOMIC DNA]</scope>
    <source>
        <strain evidence="4">ICH-30</strain>
    </source>
</reference>
<dbReference type="GO" id="GO:0004129">
    <property type="term" value="F:cytochrome-c oxidase activity"/>
    <property type="evidence" value="ECO:0007669"/>
    <property type="project" value="InterPro"/>
</dbReference>
<feature type="transmembrane region" description="Helical" evidence="2">
    <location>
        <begin position="50"/>
        <end position="69"/>
    </location>
</feature>
<gene>
    <name evidence="3" type="ORF">EQG68_10515</name>
</gene>
<accession>A0A4V1N487</accession>
<keyword evidence="1" id="KW-0679">Respiratory chain</keyword>
<feature type="transmembrane region" description="Helical" evidence="2">
    <location>
        <begin position="321"/>
        <end position="345"/>
    </location>
</feature>
<keyword evidence="1" id="KW-0249">Electron transport</keyword>
<feature type="transmembrane region" description="Helical" evidence="2">
    <location>
        <begin position="186"/>
        <end position="205"/>
    </location>
</feature>
<dbReference type="PROSITE" id="PS50855">
    <property type="entry name" value="COX1"/>
    <property type="match status" value="1"/>
</dbReference>
<feature type="transmembrane region" description="Helical" evidence="2">
    <location>
        <begin position="217"/>
        <end position="234"/>
    </location>
</feature>
<evidence type="ECO:0000313" key="4">
    <source>
        <dbReference type="Proteomes" id="UP000289734"/>
    </source>
</evidence>
<keyword evidence="2" id="KW-0472">Membrane</keyword>
<dbReference type="InterPro" id="IPR023616">
    <property type="entry name" value="Cyt_c_oxase-like_su1_dom"/>
</dbReference>
<dbReference type="InterPro" id="IPR036927">
    <property type="entry name" value="Cyt_c_oxase-like_su1_sf"/>
</dbReference>
<dbReference type="GO" id="GO:0016020">
    <property type="term" value="C:membrane"/>
    <property type="evidence" value="ECO:0007669"/>
    <property type="project" value="InterPro"/>
</dbReference>
<dbReference type="Proteomes" id="UP000289734">
    <property type="component" value="Unassembled WGS sequence"/>
</dbReference>
<keyword evidence="2" id="KW-1133">Transmembrane helix</keyword>
<feature type="transmembrane region" description="Helical" evidence="2">
    <location>
        <begin position="81"/>
        <end position="100"/>
    </location>
</feature>
<feature type="transmembrane region" description="Helical" evidence="2">
    <location>
        <begin position="287"/>
        <end position="309"/>
    </location>
</feature>
<organism evidence="3 4">
    <name type="scientific">Flavobacterium piscinae</name>
    <dbReference type="NCBI Taxonomy" id="2506424"/>
    <lineage>
        <taxon>Bacteria</taxon>
        <taxon>Pseudomonadati</taxon>
        <taxon>Bacteroidota</taxon>
        <taxon>Flavobacteriia</taxon>
        <taxon>Flavobacteriales</taxon>
        <taxon>Flavobacteriaceae</taxon>
        <taxon>Flavobacterium</taxon>
    </lineage>
</organism>
<dbReference type="OrthoDB" id="9767153at2"/>
<dbReference type="GO" id="GO:0009060">
    <property type="term" value="P:aerobic respiration"/>
    <property type="evidence" value="ECO:0007669"/>
    <property type="project" value="InterPro"/>
</dbReference>
<feature type="transmembrane region" description="Helical" evidence="2">
    <location>
        <begin position="246"/>
        <end position="267"/>
    </location>
</feature>
<feature type="transmembrane region" description="Helical" evidence="2">
    <location>
        <begin position="144"/>
        <end position="166"/>
    </location>
</feature>
<evidence type="ECO:0000256" key="1">
    <source>
        <dbReference type="ARBA" id="ARBA00022660"/>
    </source>
</evidence>
<sequence length="437" mass="51074">MKTSYWLMRFALALLLLGMFFGHLASESYRFTDATQGILPFHVLRPLHVSSAYFGIIIGGLACVSLALFEIFPNLKLSKWLKIHLLLWLISICGIFYSYFTKDFSGREYWEFNPIWALPIFLSFVIFLFFILKNLLTEKKWPSYYWMWFTGIVFFLFVFLENYLWIFPYFKNDLISDLTLQWKVNGSIVGAVNQLLYGFSLYMMTKISGNSEMAHKKIAFALYFLGLFNLMFNWGHHIYLVPTSRFIHHLSYIVSMTEWIIFIKIIIDWKKQLSESKKYYYFFPYRFIMASEYWVAINLFLALLLSIPAVNLFTHGTHITVAHAMGTTIGINMMIILAGAFYYIAPPLLNKLTRITLNTLFWLVQSLLFLFILVLVIMGVKKSIWQFSDSSITFSQHQDSLSFIIVVFIVLGALLFFSLAGILLFLMQQSFIKKSKS</sequence>
<comment type="caution">
    <text evidence="3">The sequence shown here is derived from an EMBL/GenBank/DDBJ whole genome shotgun (WGS) entry which is preliminary data.</text>
</comment>